<dbReference type="Gene3D" id="2.130.10.10">
    <property type="entry name" value="YVTN repeat-like/Quinoprotein amine dehydrogenase"/>
    <property type="match status" value="2"/>
</dbReference>
<dbReference type="Pfam" id="PF14870">
    <property type="entry name" value="PSII_BNR"/>
    <property type="match status" value="2"/>
</dbReference>
<dbReference type="InterPro" id="IPR028203">
    <property type="entry name" value="PSII_CF48-like_dom"/>
</dbReference>
<dbReference type="AlphaFoldDB" id="A0AAP8MHA6"/>
<comment type="caution">
    <text evidence="5">The sequence shown here is derived from an EMBL/GenBank/DDBJ whole genome shotgun (WGS) entry which is preliminary data.</text>
</comment>
<sequence length="360" mass="39478">MGMKRALLGCFLALAIAPWSGVMAKSYDVLELPAVKSDLAAKSLIFTIRQYHGTWYATGHHGHILFSEDGGDSWTQAEVPVRSALLDIHFPTPELGWAVGHEGVILHSKDGGRTWEKQYDGLRYGTEGLEFYRQLAEQNPDDDLYPYLMDEMQFAIDQGADKPLFKVYFHDANYGHALGAYGMILRTEDGGQNWMHVLHSMENDSFFHVFDFAPLTEEGKFFLAGEAGLFMIGDAVAQKGSLVENVPWEGSFFTAESAADGAIVLGGLRGRMFRTVDAGETWAEVQKPPGSSLVDSVTLKDGRMIFAGIAGDMFFSSDNGQTFNYLPVRAGGRIYTVEDGPQGFLLIGGPAGIQKLALPQ</sequence>
<accession>A0AAP8MHA6</accession>
<keyword evidence="2" id="KW-0604">Photosystem II</keyword>
<evidence type="ECO:0000313" key="5">
    <source>
        <dbReference type="EMBL" id="PLW87816.1"/>
    </source>
</evidence>
<evidence type="ECO:0000259" key="4">
    <source>
        <dbReference type="Pfam" id="PF14870"/>
    </source>
</evidence>
<name>A0AAP8MHA6_9GAMM</name>
<dbReference type="EMBL" id="PKUR01000001">
    <property type="protein sequence ID" value="PLW87816.1"/>
    <property type="molecule type" value="Genomic_DNA"/>
</dbReference>
<dbReference type="SUPFAM" id="SSF50939">
    <property type="entry name" value="Sialidases"/>
    <property type="match status" value="1"/>
</dbReference>
<feature type="chain" id="PRO_5042995254" description="Photosynthesis system II assembly factor Ycf48/Hcf136-like domain-containing protein" evidence="3">
    <location>
        <begin position="25"/>
        <end position="360"/>
    </location>
</feature>
<evidence type="ECO:0000256" key="2">
    <source>
        <dbReference type="ARBA" id="ARBA00023276"/>
    </source>
</evidence>
<proteinExistence type="predicted"/>
<reference evidence="5 6" key="1">
    <citation type="submission" date="2018-01" db="EMBL/GenBank/DDBJ databases">
        <title>The draft genome sequence of Halioglobus japonicus S1-36.</title>
        <authorList>
            <person name="Du Z.-J."/>
            <person name="Shi M.-J."/>
        </authorList>
    </citation>
    <scope>NUCLEOTIDE SEQUENCE [LARGE SCALE GENOMIC DNA]</scope>
    <source>
        <strain evidence="5 6">S1-36</strain>
    </source>
</reference>
<feature type="domain" description="Photosynthesis system II assembly factor Ycf48/Hcf136-like" evidence="4">
    <location>
        <begin position="72"/>
        <end position="118"/>
    </location>
</feature>
<evidence type="ECO:0000256" key="1">
    <source>
        <dbReference type="ARBA" id="ARBA00022531"/>
    </source>
</evidence>
<gene>
    <name evidence="5" type="ORF">C0029_04390</name>
</gene>
<dbReference type="PANTHER" id="PTHR47199">
    <property type="entry name" value="PHOTOSYSTEM II STABILITY/ASSEMBLY FACTOR HCF136, CHLOROPLASTIC"/>
    <property type="match status" value="1"/>
</dbReference>
<dbReference type="GO" id="GO:0015979">
    <property type="term" value="P:photosynthesis"/>
    <property type="evidence" value="ECO:0007669"/>
    <property type="project" value="UniProtKB-KW"/>
</dbReference>
<protein>
    <recommendedName>
        <fullName evidence="4">Photosynthesis system II assembly factor Ycf48/Hcf136-like domain-containing protein</fullName>
    </recommendedName>
</protein>
<keyword evidence="6" id="KW-1185">Reference proteome</keyword>
<dbReference type="GO" id="GO:0009523">
    <property type="term" value="C:photosystem II"/>
    <property type="evidence" value="ECO:0007669"/>
    <property type="project" value="UniProtKB-KW"/>
</dbReference>
<dbReference type="InterPro" id="IPR015943">
    <property type="entry name" value="WD40/YVTN_repeat-like_dom_sf"/>
</dbReference>
<keyword evidence="3" id="KW-0732">Signal</keyword>
<feature type="domain" description="Photosynthesis system II assembly factor Ycf48/Hcf136-like" evidence="4">
    <location>
        <begin position="160"/>
        <end position="323"/>
    </location>
</feature>
<dbReference type="InterPro" id="IPR036278">
    <property type="entry name" value="Sialidase_sf"/>
</dbReference>
<organism evidence="5 6">
    <name type="scientific">Halioglobus japonicus</name>
    <dbReference type="NCBI Taxonomy" id="930805"/>
    <lineage>
        <taxon>Bacteria</taxon>
        <taxon>Pseudomonadati</taxon>
        <taxon>Pseudomonadota</taxon>
        <taxon>Gammaproteobacteria</taxon>
        <taxon>Cellvibrionales</taxon>
        <taxon>Halieaceae</taxon>
        <taxon>Halioglobus</taxon>
    </lineage>
</organism>
<evidence type="ECO:0000313" key="6">
    <source>
        <dbReference type="Proteomes" id="UP000235162"/>
    </source>
</evidence>
<dbReference type="PANTHER" id="PTHR47199:SF2">
    <property type="entry name" value="PHOTOSYSTEM II STABILITY_ASSEMBLY FACTOR HCF136, CHLOROPLASTIC"/>
    <property type="match status" value="1"/>
</dbReference>
<feature type="signal peptide" evidence="3">
    <location>
        <begin position="1"/>
        <end position="24"/>
    </location>
</feature>
<dbReference type="Proteomes" id="UP000235162">
    <property type="component" value="Unassembled WGS sequence"/>
</dbReference>
<evidence type="ECO:0000256" key="3">
    <source>
        <dbReference type="SAM" id="SignalP"/>
    </source>
</evidence>
<keyword evidence="1" id="KW-0602">Photosynthesis</keyword>